<organism evidence="1 2">
    <name type="scientific">Plakobranchus ocellatus</name>
    <dbReference type="NCBI Taxonomy" id="259542"/>
    <lineage>
        <taxon>Eukaryota</taxon>
        <taxon>Metazoa</taxon>
        <taxon>Spiralia</taxon>
        <taxon>Lophotrochozoa</taxon>
        <taxon>Mollusca</taxon>
        <taxon>Gastropoda</taxon>
        <taxon>Heterobranchia</taxon>
        <taxon>Euthyneura</taxon>
        <taxon>Panpulmonata</taxon>
        <taxon>Sacoglossa</taxon>
        <taxon>Placobranchoidea</taxon>
        <taxon>Plakobranchidae</taxon>
        <taxon>Plakobranchus</taxon>
    </lineage>
</organism>
<accession>A0AAV3Y980</accession>
<evidence type="ECO:0000313" key="2">
    <source>
        <dbReference type="Proteomes" id="UP000735302"/>
    </source>
</evidence>
<evidence type="ECO:0000313" key="1">
    <source>
        <dbReference type="EMBL" id="GFN78813.1"/>
    </source>
</evidence>
<sequence length="107" mass="12393">MTESSMPIPNRVRQPLSHEPLTSLEKIHLNEIPQRYRFTLCFFLSPKYVVLRLINGSTKTHDVDWFYGLAKPQKGDLRLSALQQAMVLVTPLEPFIEGSLQTSRRIR</sequence>
<dbReference type="EMBL" id="BLXT01000616">
    <property type="protein sequence ID" value="GFN78813.1"/>
    <property type="molecule type" value="Genomic_DNA"/>
</dbReference>
<dbReference type="Proteomes" id="UP000735302">
    <property type="component" value="Unassembled WGS sequence"/>
</dbReference>
<dbReference type="AlphaFoldDB" id="A0AAV3Y980"/>
<proteinExistence type="predicted"/>
<protein>
    <submittedName>
        <fullName evidence="1">Uncharacterized protein</fullName>
    </submittedName>
</protein>
<comment type="caution">
    <text evidence="1">The sequence shown here is derived from an EMBL/GenBank/DDBJ whole genome shotgun (WGS) entry which is preliminary data.</text>
</comment>
<name>A0AAV3Y980_9GAST</name>
<keyword evidence="2" id="KW-1185">Reference proteome</keyword>
<gene>
    <name evidence="1" type="ORF">PoB_000531900</name>
</gene>
<reference evidence="1 2" key="1">
    <citation type="journal article" date="2021" name="Elife">
        <title>Chloroplast acquisition without the gene transfer in kleptoplastic sea slugs, Plakobranchus ocellatus.</title>
        <authorList>
            <person name="Maeda T."/>
            <person name="Takahashi S."/>
            <person name="Yoshida T."/>
            <person name="Shimamura S."/>
            <person name="Takaki Y."/>
            <person name="Nagai Y."/>
            <person name="Toyoda A."/>
            <person name="Suzuki Y."/>
            <person name="Arimoto A."/>
            <person name="Ishii H."/>
            <person name="Satoh N."/>
            <person name="Nishiyama T."/>
            <person name="Hasebe M."/>
            <person name="Maruyama T."/>
            <person name="Minagawa J."/>
            <person name="Obokata J."/>
            <person name="Shigenobu S."/>
        </authorList>
    </citation>
    <scope>NUCLEOTIDE SEQUENCE [LARGE SCALE GENOMIC DNA]</scope>
</reference>